<reference evidence="1" key="1">
    <citation type="submission" date="2024-09" db="EMBL/GenBank/DDBJ databases">
        <title>Black Yeasts Isolated from many extreme environments.</title>
        <authorList>
            <person name="Coleine C."/>
            <person name="Stajich J.E."/>
            <person name="Selbmann L."/>
        </authorList>
    </citation>
    <scope>NUCLEOTIDE SEQUENCE</scope>
    <source>
        <strain evidence="1">CCFEE 5737</strain>
    </source>
</reference>
<sequence>MSSEALTSLLNLIKQDPHDETSKQRQEIFVQKLANAAQTSFAQYALDQDRIQFLFKMNSEATVRRKMKSNILGNARVMSFEDIETARARRAVKDAANEVKGKGKRGRKRKSAAPELDTPERKSKATQMSGTHVAEDEFVPEPWRAPVAWIW</sequence>
<gene>
    <name evidence="1" type="ORF">LTS18_009120</name>
</gene>
<keyword evidence="2" id="KW-1185">Reference proteome</keyword>
<protein>
    <submittedName>
        <fullName evidence="1">Uncharacterized protein</fullName>
    </submittedName>
</protein>
<organism evidence="1 2">
    <name type="scientific">Coniosporium uncinatum</name>
    <dbReference type="NCBI Taxonomy" id="93489"/>
    <lineage>
        <taxon>Eukaryota</taxon>
        <taxon>Fungi</taxon>
        <taxon>Dikarya</taxon>
        <taxon>Ascomycota</taxon>
        <taxon>Pezizomycotina</taxon>
        <taxon>Dothideomycetes</taxon>
        <taxon>Dothideomycetes incertae sedis</taxon>
        <taxon>Coniosporium</taxon>
    </lineage>
</organism>
<evidence type="ECO:0000313" key="2">
    <source>
        <dbReference type="Proteomes" id="UP001186974"/>
    </source>
</evidence>
<proteinExistence type="predicted"/>
<name>A0ACC3DWL9_9PEZI</name>
<evidence type="ECO:0000313" key="1">
    <source>
        <dbReference type="EMBL" id="KAK3081203.1"/>
    </source>
</evidence>
<dbReference type="EMBL" id="JAWDJW010000245">
    <property type="protein sequence ID" value="KAK3081203.1"/>
    <property type="molecule type" value="Genomic_DNA"/>
</dbReference>
<dbReference type="Proteomes" id="UP001186974">
    <property type="component" value="Unassembled WGS sequence"/>
</dbReference>
<accession>A0ACC3DWL9</accession>
<comment type="caution">
    <text evidence="1">The sequence shown here is derived from an EMBL/GenBank/DDBJ whole genome shotgun (WGS) entry which is preliminary data.</text>
</comment>